<feature type="signal peptide" evidence="1">
    <location>
        <begin position="1"/>
        <end position="18"/>
    </location>
</feature>
<dbReference type="InterPro" id="IPR013783">
    <property type="entry name" value="Ig-like_fold"/>
</dbReference>
<dbReference type="InterPro" id="IPR014756">
    <property type="entry name" value="Ig_E-set"/>
</dbReference>
<comment type="caution">
    <text evidence="2">The sequence shown here is derived from an EMBL/GenBank/DDBJ whole genome shotgun (WGS) entry which is preliminary data.</text>
</comment>
<organism evidence="2 3">
    <name type="scientific">Candidatus Kutchimonas denitrificans</name>
    <dbReference type="NCBI Taxonomy" id="3056748"/>
    <lineage>
        <taxon>Bacteria</taxon>
        <taxon>Pseudomonadati</taxon>
        <taxon>Gemmatimonadota</taxon>
        <taxon>Gemmatimonadia</taxon>
        <taxon>Candidatus Palauibacterales</taxon>
        <taxon>Candidatus Palauibacteraceae</taxon>
        <taxon>Candidatus Kutchimonas</taxon>
    </lineage>
</organism>
<protein>
    <recommendedName>
        <fullName evidence="4">AMP-activated protein kinase glycogen-binding domain-containing protein</fullName>
    </recommendedName>
</protein>
<dbReference type="AlphaFoldDB" id="A0AAE4Z8E2"/>
<feature type="chain" id="PRO_5041986173" description="AMP-activated protein kinase glycogen-binding domain-containing protein" evidence="1">
    <location>
        <begin position="19"/>
        <end position="393"/>
    </location>
</feature>
<dbReference type="SUPFAM" id="SSF81296">
    <property type="entry name" value="E set domains"/>
    <property type="match status" value="1"/>
</dbReference>
<dbReference type="EMBL" id="JAACAK010000022">
    <property type="protein sequence ID" value="NIR74076.1"/>
    <property type="molecule type" value="Genomic_DNA"/>
</dbReference>
<accession>A0AAE4Z8E2</accession>
<evidence type="ECO:0000256" key="1">
    <source>
        <dbReference type="SAM" id="SignalP"/>
    </source>
</evidence>
<keyword evidence="1" id="KW-0732">Signal</keyword>
<evidence type="ECO:0000313" key="3">
    <source>
        <dbReference type="Proteomes" id="UP000702544"/>
    </source>
</evidence>
<name>A0AAE4Z8E2_9BACT</name>
<proteinExistence type="predicted"/>
<reference evidence="2 3" key="1">
    <citation type="submission" date="2020-01" db="EMBL/GenBank/DDBJ databases">
        <title>Genomes assembled from Gulf of Kutch pelagic sediment metagenomes.</title>
        <authorList>
            <person name="Chandrashekar M."/>
            <person name="Mahajan M.S."/>
            <person name="Dave K.J."/>
            <person name="Vatsa P."/>
            <person name="Nathani N.M."/>
        </authorList>
    </citation>
    <scope>NUCLEOTIDE SEQUENCE [LARGE SCALE GENOMIC DNA]</scope>
    <source>
        <strain evidence="2">KS3-K002</strain>
    </source>
</reference>
<dbReference type="CDD" id="cd02859">
    <property type="entry name" value="E_set_AMPKbeta_like_N"/>
    <property type="match status" value="1"/>
</dbReference>
<dbReference type="Proteomes" id="UP000702544">
    <property type="component" value="Unassembled WGS sequence"/>
</dbReference>
<gene>
    <name evidence="2" type="ORF">GWO12_03040</name>
</gene>
<dbReference type="Gene3D" id="2.60.40.10">
    <property type="entry name" value="Immunoglobulins"/>
    <property type="match status" value="1"/>
</dbReference>
<evidence type="ECO:0008006" key="4">
    <source>
        <dbReference type="Google" id="ProtNLM"/>
    </source>
</evidence>
<evidence type="ECO:0000313" key="2">
    <source>
        <dbReference type="EMBL" id="NIR74076.1"/>
    </source>
</evidence>
<sequence length="393" mass="41210">MRAWCGAFLALLLVPAAAESGRSQVRVSLGAGAGREYRDSETSAAALLVQPRLSLIWGGTALDFEGGLARFGGGELTARASGTAGWQALGNRFLGLQLGLDAEGAWYEERGGNGLLLGTARISLSNERAGAWLGGGVGAADAGSGFSGLRALEVGGRIEVGGVSVGLSAGQRAFQRRVTTIRDSVLVLPPDTVVPIGRFEVTESTPHSYADGELTLGWSRGPVSLELAIGGRVGNSLVPTERWARVDGFVTLAPTVMAVFSAGRTPGRPERGLSSQPHFLLGLNLAVPGRHRAAAPPTPPRPGLQVISHPSGARVIRIPIDGARRVELMGDFTNWRPLEMEPAGPGFWRLKLHLEPGLYRINIRVDGGPWIVPPGLTPVPDEFSGAVGQLVID</sequence>